<evidence type="ECO:0000313" key="2">
    <source>
        <dbReference type="Proteomes" id="UP000017836"/>
    </source>
</evidence>
<evidence type="ECO:0000313" key="1">
    <source>
        <dbReference type="EMBL" id="ERN17321.1"/>
    </source>
</evidence>
<reference evidence="2" key="1">
    <citation type="journal article" date="2013" name="Science">
        <title>The Amborella genome and the evolution of flowering plants.</title>
        <authorList>
            <consortium name="Amborella Genome Project"/>
        </authorList>
    </citation>
    <scope>NUCLEOTIDE SEQUENCE [LARGE SCALE GENOMIC DNA]</scope>
</reference>
<dbReference type="EMBL" id="KI392350">
    <property type="protein sequence ID" value="ERN17321.1"/>
    <property type="molecule type" value="Genomic_DNA"/>
</dbReference>
<dbReference type="Gramene" id="ERN17321">
    <property type="protein sequence ID" value="ERN17321"/>
    <property type="gene ID" value="AMTR_s00037p00095060"/>
</dbReference>
<dbReference type="Proteomes" id="UP000017836">
    <property type="component" value="Unassembled WGS sequence"/>
</dbReference>
<organism evidence="1 2">
    <name type="scientific">Amborella trichopoda</name>
    <dbReference type="NCBI Taxonomy" id="13333"/>
    <lineage>
        <taxon>Eukaryota</taxon>
        <taxon>Viridiplantae</taxon>
        <taxon>Streptophyta</taxon>
        <taxon>Embryophyta</taxon>
        <taxon>Tracheophyta</taxon>
        <taxon>Spermatophyta</taxon>
        <taxon>Magnoliopsida</taxon>
        <taxon>Amborellales</taxon>
        <taxon>Amborellaceae</taxon>
        <taxon>Amborella</taxon>
    </lineage>
</organism>
<dbReference type="AlphaFoldDB" id="U5CVG7"/>
<proteinExistence type="predicted"/>
<name>U5CVG7_AMBTC</name>
<accession>U5CVG7</accession>
<dbReference type="HOGENOM" id="CLU_1878203_0_0_1"/>
<keyword evidence="2" id="KW-1185">Reference proteome</keyword>
<gene>
    <name evidence="1" type="ORF">AMTR_s00037p00095060</name>
</gene>
<protein>
    <submittedName>
        <fullName evidence="1">Uncharacterized protein</fullName>
    </submittedName>
</protein>
<sequence length="136" mass="15096">MVRQEFLGKGLSAAVAGRKPESSSVFPTSNKEVCDDFVSGLWKFRQPQGKSKGGRGQTSWLGVMRTVHSSQKHGRLQRRTCEGGTCEGDNSMSCTAVRGTRQQVVFVGIKTRKAVRSVWKNVHNNEKRMASKWAPQ</sequence>